<feature type="region of interest" description="Disordered" evidence="5">
    <location>
        <begin position="477"/>
        <end position="498"/>
    </location>
</feature>
<dbReference type="InterPro" id="IPR006572">
    <property type="entry name" value="Znf_DBF"/>
</dbReference>
<protein>
    <recommendedName>
        <fullName evidence="6">DBF4-type domain-containing protein</fullName>
    </recommendedName>
</protein>
<dbReference type="OrthoDB" id="21380at2759"/>
<keyword evidence="3" id="KW-0862">Zinc</keyword>
<dbReference type="PANTHER" id="PTHR15375:SF26">
    <property type="entry name" value="PROTEIN CHIFFON"/>
    <property type="match status" value="1"/>
</dbReference>
<dbReference type="Pfam" id="PF22437">
    <property type="entry name" value="DBF4_BRCT"/>
    <property type="match status" value="1"/>
</dbReference>
<evidence type="ECO:0000259" key="6">
    <source>
        <dbReference type="PROSITE" id="PS51265"/>
    </source>
</evidence>
<reference evidence="7" key="1">
    <citation type="journal article" date="2020" name="Stud. Mycol.">
        <title>101 Dothideomycetes genomes: a test case for predicting lifestyles and emergence of pathogens.</title>
        <authorList>
            <person name="Haridas S."/>
            <person name="Albert R."/>
            <person name="Binder M."/>
            <person name="Bloem J."/>
            <person name="Labutti K."/>
            <person name="Salamov A."/>
            <person name="Andreopoulos B."/>
            <person name="Baker S."/>
            <person name="Barry K."/>
            <person name="Bills G."/>
            <person name="Bluhm B."/>
            <person name="Cannon C."/>
            <person name="Castanera R."/>
            <person name="Culley D."/>
            <person name="Daum C."/>
            <person name="Ezra D."/>
            <person name="Gonzalez J."/>
            <person name="Henrissat B."/>
            <person name="Kuo A."/>
            <person name="Liang C."/>
            <person name="Lipzen A."/>
            <person name="Lutzoni F."/>
            <person name="Magnuson J."/>
            <person name="Mondo S."/>
            <person name="Nolan M."/>
            <person name="Ohm R."/>
            <person name="Pangilinan J."/>
            <person name="Park H.-J."/>
            <person name="Ramirez L."/>
            <person name="Alfaro M."/>
            <person name="Sun H."/>
            <person name="Tritt A."/>
            <person name="Yoshinaga Y."/>
            <person name="Zwiers L.-H."/>
            <person name="Turgeon B."/>
            <person name="Goodwin S."/>
            <person name="Spatafora J."/>
            <person name="Crous P."/>
            <person name="Grigoriev I."/>
        </authorList>
    </citation>
    <scope>NUCLEOTIDE SEQUENCE</scope>
    <source>
        <strain evidence="7">CBS 121739</strain>
    </source>
</reference>
<organism evidence="7 8">
    <name type="scientific">Pseudovirgaria hyperparasitica</name>
    <dbReference type="NCBI Taxonomy" id="470096"/>
    <lineage>
        <taxon>Eukaryota</taxon>
        <taxon>Fungi</taxon>
        <taxon>Dikarya</taxon>
        <taxon>Ascomycota</taxon>
        <taxon>Pezizomycotina</taxon>
        <taxon>Dothideomycetes</taxon>
        <taxon>Dothideomycetes incertae sedis</taxon>
        <taxon>Acrospermales</taxon>
        <taxon>Acrospermaceae</taxon>
        <taxon>Pseudovirgaria</taxon>
    </lineage>
</organism>
<dbReference type="AlphaFoldDB" id="A0A6A6WCL7"/>
<evidence type="ECO:0000313" key="7">
    <source>
        <dbReference type="EMBL" id="KAF2760315.1"/>
    </source>
</evidence>
<dbReference type="InterPro" id="IPR013939">
    <property type="entry name" value="Regulatory_Dfp1/Him1"/>
</dbReference>
<feature type="domain" description="DBF4-type" evidence="6">
    <location>
        <begin position="495"/>
        <end position="544"/>
    </location>
</feature>
<evidence type="ECO:0000256" key="2">
    <source>
        <dbReference type="ARBA" id="ARBA00022771"/>
    </source>
</evidence>
<keyword evidence="1" id="KW-0479">Metal-binding</keyword>
<evidence type="ECO:0000256" key="1">
    <source>
        <dbReference type="ARBA" id="ARBA00022723"/>
    </source>
</evidence>
<evidence type="ECO:0000256" key="4">
    <source>
        <dbReference type="PROSITE-ProRule" id="PRU00600"/>
    </source>
</evidence>
<proteinExistence type="predicted"/>
<dbReference type="GO" id="GO:0043539">
    <property type="term" value="F:protein serine/threonine kinase activator activity"/>
    <property type="evidence" value="ECO:0007669"/>
    <property type="project" value="TreeGrafter"/>
</dbReference>
<dbReference type="Pfam" id="PF07535">
    <property type="entry name" value="zf-DBF"/>
    <property type="match status" value="1"/>
</dbReference>
<dbReference type="FunFam" id="6.10.250.3410:FF:000001">
    <property type="entry name" value="Protein DBF4 homolog A"/>
    <property type="match status" value="1"/>
</dbReference>
<dbReference type="GO" id="GO:0010571">
    <property type="term" value="P:positive regulation of nuclear cell cycle DNA replication"/>
    <property type="evidence" value="ECO:0007669"/>
    <property type="project" value="TreeGrafter"/>
</dbReference>
<dbReference type="EMBL" id="ML996568">
    <property type="protein sequence ID" value="KAF2760315.1"/>
    <property type="molecule type" value="Genomic_DNA"/>
</dbReference>
<dbReference type="RefSeq" id="XP_033602766.1">
    <property type="nucleotide sequence ID" value="XM_033740428.1"/>
</dbReference>
<evidence type="ECO:0000256" key="5">
    <source>
        <dbReference type="SAM" id="MobiDB-lite"/>
    </source>
</evidence>
<dbReference type="InterPro" id="IPR038545">
    <property type="entry name" value="Znf_DBF_sf"/>
</dbReference>
<dbReference type="Gene3D" id="6.10.250.3410">
    <property type="entry name" value="DBF zinc finger"/>
    <property type="match status" value="1"/>
</dbReference>
<gene>
    <name evidence="7" type="ORF">EJ05DRAFT_279488</name>
</gene>
<dbReference type="SMART" id="SM00586">
    <property type="entry name" value="ZnF_DBF"/>
    <property type="match status" value="1"/>
</dbReference>
<dbReference type="CDD" id="cd00027">
    <property type="entry name" value="BRCT"/>
    <property type="match status" value="1"/>
</dbReference>
<dbReference type="InterPro" id="IPR055116">
    <property type="entry name" value="DBF4_BRCT"/>
</dbReference>
<dbReference type="GO" id="GO:1901987">
    <property type="term" value="P:regulation of cell cycle phase transition"/>
    <property type="evidence" value="ECO:0007669"/>
    <property type="project" value="TreeGrafter"/>
</dbReference>
<dbReference type="Pfam" id="PF08630">
    <property type="entry name" value="Dfp1_Him1_M"/>
    <property type="match status" value="1"/>
</dbReference>
<feature type="region of interest" description="Disordered" evidence="5">
    <location>
        <begin position="110"/>
        <end position="131"/>
    </location>
</feature>
<keyword evidence="2 4" id="KW-0863">Zinc-finger</keyword>
<accession>A0A6A6WCL7</accession>
<dbReference type="GO" id="GO:0031431">
    <property type="term" value="C:Dbf4-dependent protein kinase complex"/>
    <property type="evidence" value="ECO:0007669"/>
    <property type="project" value="TreeGrafter"/>
</dbReference>
<keyword evidence="8" id="KW-1185">Reference proteome</keyword>
<dbReference type="PANTHER" id="PTHR15375">
    <property type="entry name" value="ACTIVATOR OF S-PHASE KINASE-RELATED"/>
    <property type="match status" value="1"/>
</dbReference>
<dbReference type="GeneID" id="54481482"/>
<evidence type="ECO:0000256" key="3">
    <source>
        <dbReference type="ARBA" id="ARBA00022833"/>
    </source>
</evidence>
<dbReference type="PROSITE" id="PS51265">
    <property type="entry name" value="ZF_DBF4"/>
    <property type="match status" value="1"/>
</dbReference>
<dbReference type="InterPro" id="IPR051590">
    <property type="entry name" value="Replication_Regulatory_Kinase"/>
</dbReference>
<dbReference type="InterPro" id="IPR036420">
    <property type="entry name" value="BRCT_dom_sf"/>
</dbReference>
<name>A0A6A6WCL7_9PEZI</name>
<evidence type="ECO:0000313" key="8">
    <source>
        <dbReference type="Proteomes" id="UP000799437"/>
    </source>
</evidence>
<dbReference type="GO" id="GO:0003676">
    <property type="term" value="F:nucleic acid binding"/>
    <property type="evidence" value="ECO:0007669"/>
    <property type="project" value="InterPro"/>
</dbReference>
<dbReference type="GO" id="GO:0008270">
    <property type="term" value="F:zinc ion binding"/>
    <property type="evidence" value="ECO:0007669"/>
    <property type="project" value="UniProtKB-KW"/>
</dbReference>
<feature type="region of interest" description="Disordered" evidence="5">
    <location>
        <begin position="330"/>
        <end position="355"/>
    </location>
</feature>
<dbReference type="Proteomes" id="UP000799437">
    <property type="component" value="Unassembled WGS sequence"/>
</dbReference>
<dbReference type="Gene3D" id="3.40.50.10190">
    <property type="entry name" value="BRCT domain"/>
    <property type="match status" value="2"/>
</dbReference>
<sequence length="548" mass="61294">MWREHYRKIFPTFVFYFEGIQDDVRRNTVRQVRSLGSRDEKFFSRTVTHVITTRDIPKAKDLGTTDARVTPNEESQGQDASVKTINPVLLKPGNSSRKNLFDDALHKKANAQGQPMPTDVDTRRQQSGQGDILSRARDMGMKIWALEKLERMLETLFAGNENERPSNHNLRGTRITAVPSRGVVSREADLSQLLKKEKIQGPADRDLTVATQEMVPLRGCYVYVHDMLGQTRPVMVRDYAVPTVKEDGKWPQFRNTGPGKCPFIEDPNHVRKQQLQQRVQAKTETTAPRTRATSNIGVSKSMALGNVDGARALTERNSNLPLRQMTVDSMEEDSLNKPLEPPKVIPAKRSNTDDLPPMYTSAQANRRPLPTFAGGQPIASGMQPSNITSAIRSNYISSISSTAPVPGASRAGSSKEINQLKRKVFERTSAPSANSAGSYANDVRAAINDDRAVPSRAAKRKAQENLAGIIEEESACGRGQAPRRAALQRKRSADRDPKPGYCENCREKFDDFEVHVATSKHQKFGRVKENWRELDDLLSQLVRPMLKR</sequence>